<dbReference type="EMBL" id="FR871801">
    <property type="protein sequence ID" value="CCB82508.1"/>
    <property type="molecule type" value="Genomic_DNA"/>
</dbReference>
<reference evidence="1" key="1">
    <citation type="journal article" date="2011" name="J. Bacteriol.">
        <title>Annotated genome sequence of Lactobacillus pentosus MP-10, which has probiotic potential, from naturally fermented Alorena green table olives.</title>
        <authorList>
            <person name="Abriouel H."/>
            <person name="Benomar N."/>
            <person name="Perez Pulido R."/>
            <person name="Canamero M.M."/>
            <person name="Galvez A."/>
        </authorList>
    </citation>
    <scope>NUCLEOTIDE SEQUENCE</scope>
    <source>
        <strain evidence="1">MP-10</strain>
    </source>
</reference>
<evidence type="ECO:0000313" key="1">
    <source>
        <dbReference type="EMBL" id="CCB82508.1"/>
    </source>
</evidence>
<accession>F6IV57</accession>
<protein>
    <recommendedName>
        <fullName evidence="2">Phosphohydrolase</fullName>
    </recommendedName>
</protein>
<gene>
    <name evidence="1" type="ORF">LPE_01524</name>
</gene>
<dbReference type="AlphaFoldDB" id="F6IV57"/>
<proteinExistence type="predicted"/>
<name>F6IV57_LACPE</name>
<organism evidence="1">
    <name type="scientific">Lactiplantibacillus pentosus MP-10</name>
    <dbReference type="NCBI Taxonomy" id="1028490"/>
    <lineage>
        <taxon>Bacteria</taxon>
        <taxon>Bacillati</taxon>
        <taxon>Bacillota</taxon>
        <taxon>Bacilli</taxon>
        <taxon>Lactobacillales</taxon>
        <taxon>Lactobacillaceae</taxon>
        <taxon>Lactiplantibacillus</taxon>
    </lineage>
</organism>
<sequence length="178" mass="19385">MTERRKNLMINEPTSSPLFVCGIIGDSTAMVLNKCLTGPFKNRYDLVTAPVTTRATLSESVSQIAQLQTGLKTIISKQLGTIQLTIPALAALELPTSLINIYYLLEPVGGQLLTKRPAYTEAVSDGAVRVPLTELTWANSSPRVMQAKRFLQTGAFPTAEQRLDGYEVASEPQFEIVG</sequence>
<evidence type="ECO:0008006" key="2">
    <source>
        <dbReference type="Google" id="ProtNLM"/>
    </source>
</evidence>